<dbReference type="AlphaFoldDB" id="A0A2H3JHG9"/>
<accession>A0A2H3JHG9</accession>
<evidence type="ECO:0000256" key="1">
    <source>
        <dbReference type="SAM" id="MobiDB-lite"/>
    </source>
</evidence>
<organism evidence="2 3">
    <name type="scientific">Wolfiporia cocos (strain MD-104)</name>
    <name type="common">Brown rot fungus</name>
    <dbReference type="NCBI Taxonomy" id="742152"/>
    <lineage>
        <taxon>Eukaryota</taxon>
        <taxon>Fungi</taxon>
        <taxon>Dikarya</taxon>
        <taxon>Basidiomycota</taxon>
        <taxon>Agaricomycotina</taxon>
        <taxon>Agaricomycetes</taxon>
        <taxon>Polyporales</taxon>
        <taxon>Phaeolaceae</taxon>
        <taxon>Wolfiporia</taxon>
    </lineage>
</organism>
<evidence type="ECO:0000313" key="3">
    <source>
        <dbReference type="Proteomes" id="UP000218811"/>
    </source>
</evidence>
<name>A0A2H3JHG9_WOLCO</name>
<keyword evidence="3" id="KW-1185">Reference proteome</keyword>
<reference evidence="2 3" key="1">
    <citation type="journal article" date="2012" name="Science">
        <title>The Paleozoic origin of enzymatic lignin decomposition reconstructed from 31 fungal genomes.</title>
        <authorList>
            <person name="Floudas D."/>
            <person name="Binder M."/>
            <person name="Riley R."/>
            <person name="Barry K."/>
            <person name="Blanchette R.A."/>
            <person name="Henrissat B."/>
            <person name="Martinez A.T."/>
            <person name="Otillar R."/>
            <person name="Spatafora J.W."/>
            <person name="Yadav J.S."/>
            <person name="Aerts A."/>
            <person name="Benoit I."/>
            <person name="Boyd A."/>
            <person name="Carlson A."/>
            <person name="Copeland A."/>
            <person name="Coutinho P.M."/>
            <person name="de Vries R.P."/>
            <person name="Ferreira P."/>
            <person name="Findley K."/>
            <person name="Foster B."/>
            <person name="Gaskell J."/>
            <person name="Glotzer D."/>
            <person name="Gorecki P."/>
            <person name="Heitman J."/>
            <person name="Hesse C."/>
            <person name="Hori C."/>
            <person name="Igarashi K."/>
            <person name="Jurgens J.A."/>
            <person name="Kallen N."/>
            <person name="Kersten P."/>
            <person name="Kohler A."/>
            <person name="Kuees U."/>
            <person name="Kumar T.K.A."/>
            <person name="Kuo A."/>
            <person name="LaButti K."/>
            <person name="Larrondo L.F."/>
            <person name="Lindquist E."/>
            <person name="Ling A."/>
            <person name="Lombard V."/>
            <person name="Lucas S."/>
            <person name="Lundell T."/>
            <person name="Martin R."/>
            <person name="McLaughlin D.J."/>
            <person name="Morgenstern I."/>
            <person name="Morin E."/>
            <person name="Murat C."/>
            <person name="Nagy L.G."/>
            <person name="Nolan M."/>
            <person name="Ohm R.A."/>
            <person name="Patyshakuliyeva A."/>
            <person name="Rokas A."/>
            <person name="Ruiz-Duenas F.J."/>
            <person name="Sabat G."/>
            <person name="Salamov A."/>
            <person name="Samejima M."/>
            <person name="Schmutz J."/>
            <person name="Slot J.C."/>
            <person name="St John F."/>
            <person name="Stenlid J."/>
            <person name="Sun H."/>
            <person name="Sun S."/>
            <person name="Syed K."/>
            <person name="Tsang A."/>
            <person name="Wiebenga A."/>
            <person name="Young D."/>
            <person name="Pisabarro A."/>
            <person name="Eastwood D.C."/>
            <person name="Martin F."/>
            <person name="Cullen D."/>
            <person name="Grigoriev I.V."/>
            <person name="Hibbett D.S."/>
        </authorList>
    </citation>
    <scope>NUCLEOTIDE SEQUENCE [LARGE SCALE GENOMIC DNA]</scope>
    <source>
        <strain evidence="2 3">MD-104</strain>
    </source>
</reference>
<protein>
    <submittedName>
        <fullName evidence="2">Uncharacterized protein</fullName>
    </submittedName>
</protein>
<feature type="compositionally biased region" description="Basic and acidic residues" evidence="1">
    <location>
        <begin position="7"/>
        <end position="20"/>
    </location>
</feature>
<feature type="region of interest" description="Disordered" evidence="1">
    <location>
        <begin position="1"/>
        <end position="31"/>
    </location>
</feature>
<sequence>MATAEYNRGRGERQAPHSDNSEDAPPPTTQFQTSSCIQACIQGTPPRLAGVRFLDLAVWGIVAPADSHIPKRSRVLRRDLHPLPLDRGADIALNGIADTTHAIDDMTQEIDETMYDQEIVTALDSLPHRNEAEYHSPINESKSGYLLETRLDLLSQLEHWATAEGQPCIPILSSAAGTGKLTVAFEFAKRLESTGRLGASFFFVRAGALTCTPSSSY</sequence>
<dbReference type="EMBL" id="KB467909">
    <property type="protein sequence ID" value="PCH37168.1"/>
    <property type="molecule type" value="Genomic_DNA"/>
</dbReference>
<gene>
    <name evidence="2" type="ORF">WOLCODRAFT_157872</name>
</gene>
<evidence type="ECO:0000313" key="2">
    <source>
        <dbReference type="EMBL" id="PCH37168.1"/>
    </source>
</evidence>
<dbReference type="Proteomes" id="UP000218811">
    <property type="component" value="Unassembled WGS sequence"/>
</dbReference>
<proteinExistence type="predicted"/>
<dbReference type="STRING" id="742152.A0A2H3JHG9"/>